<dbReference type="Gene3D" id="3.90.70.10">
    <property type="entry name" value="Cysteine proteinases"/>
    <property type="match status" value="1"/>
</dbReference>
<comment type="caution">
    <text evidence="7">The sequence shown here is derived from an EMBL/GenBank/DDBJ whole genome shotgun (WGS) entry which is preliminary data.</text>
</comment>
<dbReference type="GO" id="GO:0006508">
    <property type="term" value="P:proteolysis"/>
    <property type="evidence" value="ECO:0007669"/>
    <property type="project" value="InterPro"/>
</dbReference>
<accession>A0AAU9IHP8</accession>
<dbReference type="SMART" id="SM00848">
    <property type="entry name" value="Inhibitor_I29"/>
    <property type="match status" value="1"/>
</dbReference>
<dbReference type="InterPro" id="IPR000169">
    <property type="entry name" value="Pept_cys_AS"/>
</dbReference>
<name>A0AAU9IHP8_9CILI</name>
<feature type="domain" description="Peptidase C1A papain C-terminal" evidence="5">
    <location>
        <begin position="134"/>
        <end position="348"/>
    </location>
</feature>
<dbReference type="PRINTS" id="PR00705">
    <property type="entry name" value="PAPAIN"/>
</dbReference>
<feature type="domain" description="Cathepsin propeptide inhibitor" evidence="6">
    <location>
        <begin position="53"/>
        <end position="109"/>
    </location>
</feature>
<dbReference type="InterPro" id="IPR000668">
    <property type="entry name" value="Peptidase_C1A_C"/>
</dbReference>
<organism evidence="7 8">
    <name type="scientific">Blepharisma stoltei</name>
    <dbReference type="NCBI Taxonomy" id="1481888"/>
    <lineage>
        <taxon>Eukaryota</taxon>
        <taxon>Sar</taxon>
        <taxon>Alveolata</taxon>
        <taxon>Ciliophora</taxon>
        <taxon>Postciliodesmatophora</taxon>
        <taxon>Heterotrichea</taxon>
        <taxon>Heterotrichida</taxon>
        <taxon>Blepharismidae</taxon>
        <taxon>Blepharisma</taxon>
    </lineage>
</organism>
<evidence type="ECO:0000256" key="2">
    <source>
        <dbReference type="ARBA" id="ARBA00023145"/>
    </source>
</evidence>
<dbReference type="SUPFAM" id="SSF54001">
    <property type="entry name" value="Cysteine proteinases"/>
    <property type="match status" value="1"/>
</dbReference>
<evidence type="ECO:0000313" key="7">
    <source>
        <dbReference type="EMBL" id="CAG9313997.1"/>
    </source>
</evidence>
<dbReference type="GO" id="GO:0008234">
    <property type="term" value="F:cysteine-type peptidase activity"/>
    <property type="evidence" value="ECO:0007669"/>
    <property type="project" value="InterPro"/>
</dbReference>
<comment type="similarity">
    <text evidence="1">Belongs to the peptidase C1 family.</text>
</comment>
<evidence type="ECO:0000313" key="8">
    <source>
        <dbReference type="Proteomes" id="UP001162131"/>
    </source>
</evidence>
<evidence type="ECO:0000259" key="5">
    <source>
        <dbReference type="SMART" id="SM00645"/>
    </source>
</evidence>
<dbReference type="FunFam" id="3.90.70.10:FF:000039">
    <property type="entry name" value="Cysteine proteinase 2, putative"/>
    <property type="match status" value="1"/>
</dbReference>
<dbReference type="CDD" id="cd02248">
    <property type="entry name" value="Peptidase_C1A"/>
    <property type="match status" value="1"/>
</dbReference>
<gene>
    <name evidence="7" type="ORF">BSTOLATCC_MIC9798</name>
</gene>
<keyword evidence="4" id="KW-0812">Transmembrane</keyword>
<dbReference type="EMBL" id="CAJZBQ010000011">
    <property type="protein sequence ID" value="CAG9313997.1"/>
    <property type="molecule type" value="Genomic_DNA"/>
</dbReference>
<evidence type="ECO:0000259" key="6">
    <source>
        <dbReference type="SMART" id="SM00848"/>
    </source>
</evidence>
<dbReference type="SMART" id="SM00645">
    <property type="entry name" value="Pept_C1"/>
    <property type="match status" value="1"/>
</dbReference>
<dbReference type="Proteomes" id="UP001162131">
    <property type="component" value="Unassembled WGS sequence"/>
</dbReference>
<dbReference type="InterPro" id="IPR013201">
    <property type="entry name" value="Prot_inhib_I29"/>
</dbReference>
<feature type="transmembrane region" description="Helical" evidence="4">
    <location>
        <begin position="15"/>
        <end position="34"/>
    </location>
</feature>
<dbReference type="InterPro" id="IPR025660">
    <property type="entry name" value="Pept_his_AS"/>
</dbReference>
<evidence type="ECO:0000256" key="1">
    <source>
        <dbReference type="ARBA" id="ARBA00008455"/>
    </source>
</evidence>
<dbReference type="PROSITE" id="PS00139">
    <property type="entry name" value="THIOL_PROTEASE_CYS"/>
    <property type="match status" value="1"/>
</dbReference>
<dbReference type="Pfam" id="PF00112">
    <property type="entry name" value="Peptidase_C1"/>
    <property type="match status" value="1"/>
</dbReference>
<keyword evidence="8" id="KW-1185">Reference proteome</keyword>
<evidence type="ECO:0000256" key="3">
    <source>
        <dbReference type="ARBA" id="ARBA00023157"/>
    </source>
</evidence>
<dbReference type="InterPro" id="IPR038765">
    <property type="entry name" value="Papain-like_cys_pep_sf"/>
</dbReference>
<reference evidence="7" key="1">
    <citation type="submission" date="2021-09" db="EMBL/GenBank/DDBJ databases">
        <authorList>
            <consortium name="AG Swart"/>
            <person name="Singh M."/>
            <person name="Singh A."/>
            <person name="Seah K."/>
            <person name="Emmerich C."/>
        </authorList>
    </citation>
    <scope>NUCLEOTIDE SEQUENCE</scope>
    <source>
        <strain evidence="7">ATCC30299</strain>
    </source>
</reference>
<sequence>MEGYFAVETKSKKRFLAVFGLLAIVGVVATVAVLSGPAQTPAITQLQMEEQEFSEFIAKYNKLYASEEEYARKFKIFRDNSAYVRVFNGQGNTYFLGVNEFADLTFAEFKMIYTPRKFQPIVDAEVAEFDVSAVPTQVDWTQKGAVTAVKNQGQCGSCWSFSTTGSTEGAWFLAGHTLTSLSEQQLMDCSYSFGNESCNGGDMTAAMKYIIANRGITTEANYPYTGKYGLCNKTKEKAVAATLSGYKAVQADNTDQLYAAVAQQPVSVAVEADQAAWQHYKGGIVSKDCGTALDHGVLIVGYNQVNSPPYWKVKNSWGDAWGEAGYIRIAVVAGQGICGIQMQPVYPIV</sequence>
<keyword evidence="4" id="KW-1133">Transmembrane helix</keyword>
<keyword evidence="3" id="KW-1015">Disulfide bond</keyword>
<dbReference type="InterPro" id="IPR013128">
    <property type="entry name" value="Peptidase_C1A"/>
</dbReference>
<protein>
    <submittedName>
        <fullName evidence="7">Uncharacterized protein</fullName>
    </submittedName>
</protein>
<dbReference type="Pfam" id="PF08246">
    <property type="entry name" value="Inhibitor_I29"/>
    <property type="match status" value="1"/>
</dbReference>
<dbReference type="InterPro" id="IPR039417">
    <property type="entry name" value="Peptidase_C1A_papain-like"/>
</dbReference>
<keyword evidence="2" id="KW-0865">Zymogen</keyword>
<proteinExistence type="inferred from homology"/>
<dbReference type="AlphaFoldDB" id="A0AAU9IHP8"/>
<dbReference type="PANTHER" id="PTHR12411">
    <property type="entry name" value="CYSTEINE PROTEASE FAMILY C1-RELATED"/>
    <property type="match status" value="1"/>
</dbReference>
<dbReference type="PROSITE" id="PS00639">
    <property type="entry name" value="THIOL_PROTEASE_HIS"/>
    <property type="match status" value="1"/>
</dbReference>
<keyword evidence="4" id="KW-0472">Membrane</keyword>
<evidence type="ECO:0000256" key="4">
    <source>
        <dbReference type="SAM" id="Phobius"/>
    </source>
</evidence>